<evidence type="ECO:0000256" key="1">
    <source>
        <dbReference type="ARBA" id="ARBA00023002"/>
    </source>
</evidence>
<gene>
    <name evidence="4" type="ORF">SAMN05444422_11925</name>
</gene>
<dbReference type="GO" id="GO:0016491">
    <property type="term" value="F:oxidoreductase activity"/>
    <property type="evidence" value="ECO:0007669"/>
    <property type="project" value="UniProtKB-KW"/>
</dbReference>
<accession>A0A1I1LY67</accession>
<sequence>MQFGAAAIGLGGLGQLALEVLVDLEGVELVAGADVAAEARDVFEREFDAPAYADHESLLEAHGDEIDVAVIVTPHTLHYEQARACLEAGAHVYLEKPMVTDVGDAVDLLETADSEGLEIQVGYQRHFHPGFAEIKRLVDSGRIGDVHTANAYLGQNWIDLHEGTWRVDPSLSGGGQLYDSGSHLLDALLWITGGTPRSVAGHMEYADEDEDDRIDVNSSLSVRLEADGGNQDAGRSILAGVTVSGDGVNLSPSEGYAVWGTDGRVTFDGERIRLEERGATVYESTIDAPTDFTTLTGAKLGNFLETIAGDSEPEVPGDVGLQVTALTEAAYRADREERRIDVQSLIEDARKERLE</sequence>
<dbReference type="AlphaFoldDB" id="A0A1I1LY67"/>
<keyword evidence="5" id="KW-1185">Reference proteome</keyword>
<evidence type="ECO:0000259" key="2">
    <source>
        <dbReference type="Pfam" id="PF01408"/>
    </source>
</evidence>
<dbReference type="InterPro" id="IPR036291">
    <property type="entry name" value="NAD(P)-bd_dom_sf"/>
</dbReference>
<name>A0A1I1LY67_NATHA</name>
<dbReference type="InterPro" id="IPR055170">
    <property type="entry name" value="GFO_IDH_MocA-like_dom"/>
</dbReference>
<dbReference type="Proteomes" id="UP000199161">
    <property type="component" value="Unassembled WGS sequence"/>
</dbReference>
<dbReference type="EMBL" id="FOKW01000019">
    <property type="protein sequence ID" value="SFC74410.1"/>
    <property type="molecule type" value="Genomic_DNA"/>
</dbReference>
<dbReference type="Pfam" id="PF01408">
    <property type="entry name" value="GFO_IDH_MocA"/>
    <property type="match status" value="1"/>
</dbReference>
<dbReference type="Pfam" id="PF22725">
    <property type="entry name" value="GFO_IDH_MocA_C3"/>
    <property type="match status" value="1"/>
</dbReference>
<feature type="domain" description="Gfo/Idh/MocA-like oxidoreductase N-terminal" evidence="2">
    <location>
        <begin position="5"/>
        <end position="123"/>
    </location>
</feature>
<dbReference type="SUPFAM" id="SSF55347">
    <property type="entry name" value="Glyceraldehyde-3-phosphate dehydrogenase-like, C-terminal domain"/>
    <property type="match status" value="1"/>
</dbReference>
<dbReference type="PANTHER" id="PTHR43818">
    <property type="entry name" value="BCDNA.GH03377"/>
    <property type="match status" value="1"/>
</dbReference>
<dbReference type="Gene3D" id="3.40.50.720">
    <property type="entry name" value="NAD(P)-binding Rossmann-like Domain"/>
    <property type="match status" value="1"/>
</dbReference>
<dbReference type="Gene3D" id="3.30.360.10">
    <property type="entry name" value="Dihydrodipicolinate Reductase, domain 2"/>
    <property type="match status" value="1"/>
</dbReference>
<protein>
    <submittedName>
        <fullName evidence="4">Predicted dehydrogenase</fullName>
    </submittedName>
</protein>
<proteinExistence type="predicted"/>
<dbReference type="InterPro" id="IPR050463">
    <property type="entry name" value="Gfo/Idh/MocA_oxidrdct_glycsds"/>
</dbReference>
<dbReference type="GO" id="GO:0000166">
    <property type="term" value="F:nucleotide binding"/>
    <property type="evidence" value="ECO:0007669"/>
    <property type="project" value="InterPro"/>
</dbReference>
<dbReference type="InterPro" id="IPR000683">
    <property type="entry name" value="Gfo/Idh/MocA-like_OxRdtase_N"/>
</dbReference>
<feature type="domain" description="GFO/IDH/MocA-like oxidoreductase" evidence="3">
    <location>
        <begin position="131"/>
        <end position="229"/>
    </location>
</feature>
<evidence type="ECO:0000259" key="3">
    <source>
        <dbReference type="Pfam" id="PF22725"/>
    </source>
</evidence>
<keyword evidence="1" id="KW-0560">Oxidoreductase</keyword>
<dbReference type="RefSeq" id="WP_089790049.1">
    <property type="nucleotide sequence ID" value="NZ_FOKW01000019.1"/>
</dbReference>
<evidence type="ECO:0000313" key="5">
    <source>
        <dbReference type="Proteomes" id="UP000199161"/>
    </source>
</evidence>
<organism evidence="4 5">
    <name type="scientific">Natronobacterium haloterrestre</name>
    <name type="common">Halobiforma haloterrestris</name>
    <dbReference type="NCBI Taxonomy" id="148448"/>
    <lineage>
        <taxon>Archaea</taxon>
        <taxon>Methanobacteriati</taxon>
        <taxon>Methanobacteriota</taxon>
        <taxon>Stenosarchaea group</taxon>
        <taxon>Halobacteria</taxon>
        <taxon>Halobacteriales</taxon>
        <taxon>Natrialbaceae</taxon>
        <taxon>Natronobacterium</taxon>
    </lineage>
</organism>
<evidence type="ECO:0000313" key="4">
    <source>
        <dbReference type="EMBL" id="SFC74410.1"/>
    </source>
</evidence>
<dbReference type="SUPFAM" id="SSF51735">
    <property type="entry name" value="NAD(P)-binding Rossmann-fold domains"/>
    <property type="match status" value="1"/>
</dbReference>
<dbReference type="PANTHER" id="PTHR43818:SF11">
    <property type="entry name" value="BCDNA.GH03377"/>
    <property type="match status" value="1"/>
</dbReference>
<reference evidence="5" key="1">
    <citation type="submission" date="2016-10" db="EMBL/GenBank/DDBJ databases">
        <authorList>
            <person name="Varghese N."/>
            <person name="Submissions S."/>
        </authorList>
    </citation>
    <scope>NUCLEOTIDE SEQUENCE [LARGE SCALE GENOMIC DNA]</scope>
    <source>
        <strain evidence="5">DSM 13078</strain>
    </source>
</reference>
<dbReference type="OrthoDB" id="25239at2157"/>